<dbReference type="Gene3D" id="1.10.10.10">
    <property type="entry name" value="Winged helix-like DNA-binding domain superfamily/Winged helix DNA-binding domain"/>
    <property type="match status" value="1"/>
</dbReference>
<accession>A0A6J5NR13</accession>
<dbReference type="SMART" id="SM00421">
    <property type="entry name" value="HTH_LUXR"/>
    <property type="match status" value="1"/>
</dbReference>
<dbReference type="EMBL" id="LR796695">
    <property type="protein sequence ID" value="CAB4159791.1"/>
    <property type="molecule type" value="Genomic_DNA"/>
</dbReference>
<evidence type="ECO:0000313" key="2">
    <source>
        <dbReference type="EMBL" id="CAB4159791.1"/>
    </source>
</evidence>
<organism evidence="2">
    <name type="scientific">uncultured Caudovirales phage</name>
    <dbReference type="NCBI Taxonomy" id="2100421"/>
    <lineage>
        <taxon>Viruses</taxon>
        <taxon>Duplodnaviria</taxon>
        <taxon>Heunggongvirae</taxon>
        <taxon>Uroviricota</taxon>
        <taxon>Caudoviricetes</taxon>
        <taxon>Peduoviridae</taxon>
        <taxon>Maltschvirus</taxon>
        <taxon>Maltschvirus maltsch</taxon>
    </lineage>
</organism>
<reference evidence="2" key="1">
    <citation type="submission" date="2020-04" db="EMBL/GenBank/DDBJ databases">
        <authorList>
            <person name="Chiriac C."/>
            <person name="Salcher M."/>
            <person name="Ghai R."/>
            <person name="Kavagutti S V."/>
        </authorList>
    </citation>
    <scope>NUCLEOTIDE SEQUENCE</scope>
</reference>
<dbReference type="CDD" id="cd06170">
    <property type="entry name" value="LuxR_C_like"/>
    <property type="match status" value="1"/>
</dbReference>
<dbReference type="InterPro" id="IPR000792">
    <property type="entry name" value="Tscrpt_reg_LuxR_C"/>
</dbReference>
<name>A0A6J5NR13_9CAUD</name>
<sequence length="78" mass="8322">MISEADSKAAADELEAAALTKREREALVLTCKGLTAKEAGEVMGINFKTVEAHQIHARQKLGMTTIEAVVLAVKAGWV</sequence>
<dbReference type="Pfam" id="PF00196">
    <property type="entry name" value="GerE"/>
    <property type="match status" value="1"/>
</dbReference>
<evidence type="ECO:0000259" key="1">
    <source>
        <dbReference type="PROSITE" id="PS50043"/>
    </source>
</evidence>
<gene>
    <name evidence="2" type="ORF">UFOVP726_19</name>
</gene>
<dbReference type="PROSITE" id="PS50043">
    <property type="entry name" value="HTH_LUXR_2"/>
    <property type="match status" value="1"/>
</dbReference>
<protein>
    <submittedName>
        <fullName evidence="2">CsgD DNA-binding HTH domain-containing proteins</fullName>
    </submittedName>
</protein>
<dbReference type="SUPFAM" id="SSF46894">
    <property type="entry name" value="C-terminal effector domain of the bipartite response regulators"/>
    <property type="match status" value="1"/>
</dbReference>
<dbReference type="GO" id="GO:0006355">
    <property type="term" value="P:regulation of DNA-templated transcription"/>
    <property type="evidence" value="ECO:0007669"/>
    <property type="project" value="InterPro"/>
</dbReference>
<keyword evidence="2" id="KW-0238">DNA-binding</keyword>
<dbReference type="InterPro" id="IPR016032">
    <property type="entry name" value="Sig_transdc_resp-reg_C-effctor"/>
</dbReference>
<dbReference type="GO" id="GO:0003677">
    <property type="term" value="F:DNA binding"/>
    <property type="evidence" value="ECO:0007669"/>
    <property type="project" value="UniProtKB-KW"/>
</dbReference>
<dbReference type="PRINTS" id="PR00038">
    <property type="entry name" value="HTHLUXR"/>
</dbReference>
<feature type="domain" description="HTH luxR-type" evidence="1">
    <location>
        <begin position="12"/>
        <end position="76"/>
    </location>
</feature>
<dbReference type="InterPro" id="IPR036388">
    <property type="entry name" value="WH-like_DNA-bd_sf"/>
</dbReference>
<proteinExistence type="predicted"/>